<reference evidence="2 3" key="1">
    <citation type="journal article" date="2024" name="Nat. Commun.">
        <title>Phylogenomics reveals the evolutionary origins of lichenization in chlorophyte algae.</title>
        <authorList>
            <person name="Puginier C."/>
            <person name="Libourel C."/>
            <person name="Otte J."/>
            <person name="Skaloud P."/>
            <person name="Haon M."/>
            <person name="Grisel S."/>
            <person name="Petersen M."/>
            <person name="Berrin J.G."/>
            <person name="Delaux P.M."/>
            <person name="Dal Grande F."/>
            <person name="Keller J."/>
        </authorList>
    </citation>
    <scope>NUCLEOTIDE SEQUENCE [LARGE SCALE GENOMIC DNA]</scope>
    <source>
        <strain evidence="2 3">SAG 2523</strain>
    </source>
</reference>
<accession>A0AAW1T3P9</accession>
<evidence type="ECO:0000313" key="3">
    <source>
        <dbReference type="Proteomes" id="UP001485043"/>
    </source>
</evidence>
<sequence length="82" mass="8563">GAATEDTDSATSQGNDSPSESSDSSSSADGIATVLPTEAEEQEHAAEFSGDPIVVTEDDLVDYVGPPPFTSDKIYDQTPPEW</sequence>
<dbReference type="EMBL" id="JALJOV010000480">
    <property type="protein sequence ID" value="KAK9863371.1"/>
    <property type="molecule type" value="Genomic_DNA"/>
</dbReference>
<feature type="non-terminal residue" evidence="2">
    <location>
        <position position="1"/>
    </location>
</feature>
<feature type="region of interest" description="Disordered" evidence="1">
    <location>
        <begin position="1"/>
        <end position="54"/>
    </location>
</feature>
<feature type="compositionally biased region" description="Low complexity" evidence="1">
    <location>
        <begin position="16"/>
        <end position="29"/>
    </location>
</feature>
<gene>
    <name evidence="2" type="ORF">WJX84_002075</name>
</gene>
<evidence type="ECO:0000313" key="2">
    <source>
        <dbReference type="EMBL" id="KAK9863371.1"/>
    </source>
</evidence>
<protein>
    <submittedName>
        <fullName evidence="2">Uncharacterized protein</fullName>
    </submittedName>
</protein>
<dbReference type="Proteomes" id="UP001485043">
    <property type="component" value="Unassembled WGS sequence"/>
</dbReference>
<keyword evidence="3" id="KW-1185">Reference proteome</keyword>
<proteinExistence type="predicted"/>
<name>A0AAW1T3P9_9CHLO</name>
<evidence type="ECO:0000256" key="1">
    <source>
        <dbReference type="SAM" id="MobiDB-lite"/>
    </source>
</evidence>
<organism evidence="2 3">
    <name type="scientific">Apatococcus fuscideae</name>
    <dbReference type="NCBI Taxonomy" id="2026836"/>
    <lineage>
        <taxon>Eukaryota</taxon>
        <taxon>Viridiplantae</taxon>
        <taxon>Chlorophyta</taxon>
        <taxon>core chlorophytes</taxon>
        <taxon>Trebouxiophyceae</taxon>
        <taxon>Chlorellales</taxon>
        <taxon>Chlorellaceae</taxon>
        <taxon>Apatococcus</taxon>
    </lineage>
</organism>
<dbReference type="AlphaFoldDB" id="A0AAW1T3P9"/>
<comment type="caution">
    <text evidence="2">The sequence shown here is derived from an EMBL/GenBank/DDBJ whole genome shotgun (WGS) entry which is preliminary data.</text>
</comment>